<accession>A0ABV7B7Z2</accession>
<comment type="caution">
    <text evidence="8">The sequence shown here is derived from an EMBL/GenBank/DDBJ whole genome shotgun (WGS) entry which is preliminary data.</text>
</comment>
<feature type="transmembrane region" description="Helical" evidence="7">
    <location>
        <begin position="321"/>
        <end position="345"/>
    </location>
</feature>
<reference evidence="9" key="1">
    <citation type="journal article" date="2019" name="Int. J. Syst. Evol. Microbiol.">
        <title>The Global Catalogue of Microorganisms (GCM) 10K type strain sequencing project: providing services to taxonomists for standard genome sequencing and annotation.</title>
        <authorList>
            <consortium name="The Broad Institute Genomics Platform"/>
            <consortium name="The Broad Institute Genome Sequencing Center for Infectious Disease"/>
            <person name="Wu L."/>
            <person name="Ma J."/>
        </authorList>
    </citation>
    <scope>NUCLEOTIDE SEQUENCE [LARGE SCALE GENOMIC DNA]</scope>
    <source>
        <strain evidence="9">KCTC 52660</strain>
    </source>
</reference>
<dbReference type="RefSeq" id="WP_379758481.1">
    <property type="nucleotide sequence ID" value="NZ_JBHRSQ010000012.1"/>
</dbReference>
<dbReference type="PIRSF" id="PIRSF004810">
    <property type="entry name" value="ChrA"/>
    <property type="match status" value="1"/>
</dbReference>
<keyword evidence="4 7" id="KW-0812">Transmembrane</keyword>
<evidence type="ECO:0000256" key="7">
    <source>
        <dbReference type="SAM" id="Phobius"/>
    </source>
</evidence>
<keyword evidence="3" id="KW-1003">Cell membrane</keyword>
<dbReference type="PANTHER" id="PTHR33567">
    <property type="entry name" value="CHROMATE ION TRANSPORTER (EUROFUNG)"/>
    <property type="match status" value="1"/>
</dbReference>
<name>A0ABV7B7Z2_9GAMM</name>
<evidence type="ECO:0000256" key="6">
    <source>
        <dbReference type="ARBA" id="ARBA00023136"/>
    </source>
</evidence>
<comment type="subcellular location">
    <subcellularLocation>
        <location evidence="1">Cell membrane</location>
        <topology evidence="1">Multi-pass membrane protein</topology>
    </subcellularLocation>
</comment>
<keyword evidence="9" id="KW-1185">Reference proteome</keyword>
<feature type="transmembrane region" description="Helical" evidence="7">
    <location>
        <begin position="174"/>
        <end position="205"/>
    </location>
</feature>
<dbReference type="EMBL" id="JBHRSQ010000012">
    <property type="protein sequence ID" value="MFC2992375.1"/>
    <property type="molecule type" value="Genomic_DNA"/>
</dbReference>
<feature type="transmembrane region" description="Helical" evidence="7">
    <location>
        <begin position="257"/>
        <end position="276"/>
    </location>
</feature>
<organism evidence="8 9">
    <name type="scientific">Halomonas tibetensis</name>
    <dbReference type="NCBI Taxonomy" id="2259590"/>
    <lineage>
        <taxon>Bacteria</taxon>
        <taxon>Pseudomonadati</taxon>
        <taxon>Pseudomonadota</taxon>
        <taxon>Gammaproteobacteria</taxon>
        <taxon>Oceanospirillales</taxon>
        <taxon>Halomonadaceae</taxon>
        <taxon>Halomonas</taxon>
    </lineage>
</organism>
<feature type="transmembrane region" description="Helical" evidence="7">
    <location>
        <begin position="109"/>
        <end position="130"/>
    </location>
</feature>
<feature type="transmembrane region" description="Helical" evidence="7">
    <location>
        <begin position="382"/>
        <end position="402"/>
    </location>
</feature>
<evidence type="ECO:0000313" key="9">
    <source>
        <dbReference type="Proteomes" id="UP001595386"/>
    </source>
</evidence>
<proteinExistence type="inferred from homology"/>
<feature type="transmembrane region" description="Helical" evidence="7">
    <location>
        <begin position="357"/>
        <end position="376"/>
    </location>
</feature>
<evidence type="ECO:0000256" key="5">
    <source>
        <dbReference type="ARBA" id="ARBA00022989"/>
    </source>
</evidence>
<protein>
    <submittedName>
        <fullName evidence="8">Chromate efflux transporter</fullName>
    </submittedName>
</protein>
<dbReference type="PANTHER" id="PTHR33567:SF3">
    <property type="entry name" value="CHROMATE ION TRANSPORTER (EUROFUNG)"/>
    <property type="match status" value="1"/>
</dbReference>
<comment type="similarity">
    <text evidence="2">Belongs to the chromate ion transporter (CHR) (TC 2.A.51) family.</text>
</comment>
<keyword evidence="6 7" id="KW-0472">Membrane</keyword>
<feature type="transmembrane region" description="Helical" evidence="7">
    <location>
        <begin position="142"/>
        <end position="162"/>
    </location>
</feature>
<gene>
    <name evidence="8" type="primary">chrA</name>
    <name evidence="8" type="ORF">ACFODV_10070</name>
</gene>
<dbReference type="Pfam" id="PF02417">
    <property type="entry name" value="Chromate_transp"/>
    <property type="match status" value="2"/>
</dbReference>
<feature type="transmembrane region" description="Helical" evidence="7">
    <location>
        <begin position="407"/>
        <end position="424"/>
    </location>
</feature>
<evidence type="ECO:0000256" key="1">
    <source>
        <dbReference type="ARBA" id="ARBA00004651"/>
    </source>
</evidence>
<feature type="transmembrane region" description="Helical" evidence="7">
    <location>
        <begin position="39"/>
        <end position="60"/>
    </location>
</feature>
<evidence type="ECO:0000256" key="2">
    <source>
        <dbReference type="ARBA" id="ARBA00005262"/>
    </source>
</evidence>
<feature type="transmembrane region" description="Helical" evidence="7">
    <location>
        <begin position="225"/>
        <end position="245"/>
    </location>
</feature>
<dbReference type="Proteomes" id="UP001595386">
    <property type="component" value="Unassembled WGS sequence"/>
</dbReference>
<dbReference type="InterPro" id="IPR014047">
    <property type="entry name" value="Chr_Tranpt_l_chain"/>
</dbReference>
<dbReference type="NCBIfam" id="TIGR00937">
    <property type="entry name" value="2A51"/>
    <property type="match status" value="1"/>
</dbReference>
<evidence type="ECO:0000256" key="3">
    <source>
        <dbReference type="ARBA" id="ARBA00022475"/>
    </source>
</evidence>
<dbReference type="InterPro" id="IPR003370">
    <property type="entry name" value="Chromate_transpt"/>
</dbReference>
<evidence type="ECO:0000313" key="8">
    <source>
        <dbReference type="EMBL" id="MFC2992375.1"/>
    </source>
</evidence>
<evidence type="ECO:0000256" key="4">
    <source>
        <dbReference type="ARBA" id="ARBA00022692"/>
    </source>
</evidence>
<sequence>MPAEAAQRHRRCHPVQFRSDFDSEEPPINDSSRGRIAEVFRAFLMLGMTSFGGPIAHLGYFRTEFVARRGWLDERAYADLVALCQFLPGPASSQVGFALGLMRAGPVGALAAWCAFTLPSALLLVLFALGAASVEGPLSSGLIQGLKIVAVAIVAHAVWGMARNLCPDRIRATIAVGAVLLVVGVDGAIGQVSAILLGGLAGLWACRGGPSAGGDALHLPVTRRVGLVCLAAFVALLGGLPLLVMAGAGSGIGLVDAFYRAGALVFGGGHVVLPLLEAEMVQSGRVAAEDFLAGYGATQAVPGPLFTFAAYLGMVGTGGGVGFALLALVAIFMPGLLLLLAALPFWNALRSRPGIQAGLRGANAAVVGLLGAALYHPVWTGAILGPAEFALALVGFALLAVWKLPPWVTVLVCGLGGMALGLGGA</sequence>
<keyword evidence="5 7" id="KW-1133">Transmembrane helix</keyword>